<dbReference type="InterPro" id="IPR006091">
    <property type="entry name" value="Acyl-CoA_Oxase/DH_mid-dom"/>
</dbReference>
<dbReference type="PANTHER" id="PTHR48083:SF28">
    <property type="entry name" value="ACYL-COA DEHYDROGENASE FAMILY PROTEIN (AFU_ORTHOLOGUE AFUA_6G10880)-RELATED"/>
    <property type="match status" value="1"/>
</dbReference>
<dbReference type="GO" id="GO:0003995">
    <property type="term" value="F:acyl-CoA dehydrogenase activity"/>
    <property type="evidence" value="ECO:0007669"/>
    <property type="project" value="TreeGrafter"/>
</dbReference>
<keyword evidence="3 6" id="KW-0285">Flavoprotein</keyword>
<dbReference type="Gene3D" id="1.10.540.10">
    <property type="entry name" value="Acyl-CoA dehydrogenase/oxidase, N-terminal domain"/>
    <property type="match status" value="1"/>
</dbReference>
<evidence type="ECO:0000256" key="5">
    <source>
        <dbReference type="ARBA" id="ARBA00023002"/>
    </source>
</evidence>
<comment type="cofactor">
    <cofactor evidence="1 6">
        <name>FAD</name>
        <dbReference type="ChEBI" id="CHEBI:57692"/>
    </cofactor>
</comment>
<dbReference type="PhylomeDB" id="A0A0G4H0N0"/>
<proteinExistence type="inferred from homology"/>
<dbReference type="Gene3D" id="1.20.140.10">
    <property type="entry name" value="Butyryl-CoA Dehydrogenase, subunit A, domain 3"/>
    <property type="match status" value="1"/>
</dbReference>
<keyword evidence="4 6" id="KW-0274">FAD</keyword>
<gene>
    <name evidence="10" type="ORF">Cvel_24230</name>
</gene>
<name>A0A0G4H0N0_9ALVE</name>
<feature type="domain" description="Acyl-CoA dehydrogenase/oxidase C-terminal" evidence="7">
    <location>
        <begin position="263"/>
        <end position="410"/>
    </location>
</feature>
<reference evidence="10" key="1">
    <citation type="submission" date="2014-11" db="EMBL/GenBank/DDBJ databases">
        <authorList>
            <person name="Otto D Thomas"/>
            <person name="Naeem Raeece"/>
        </authorList>
    </citation>
    <scope>NUCLEOTIDE SEQUENCE</scope>
</reference>
<accession>A0A0G4H0N0</accession>
<evidence type="ECO:0000259" key="9">
    <source>
        <dbReference type="Pfam" id="PF02771"/>
    </source>
</evidence>
<dbReference type="InterPro" id="IPR009075">
    <property type="entry name" value="AcylCo_DH/oxidase_C"/>
</dbReference>
<dbReference type="Pfam" id="PF00441">
    <property type="entry name" value="Acyl-CoA_dh_1"/>
    <property type="match status" value="1"/>
</dbReference>
<evidence type="ECO:0000259" key="8">
    <source>
        <dbReference type="Pfam" id="PF02770"/>
    </source>
</evidence>
<dbReference type="VEuPathDB" id="CryptoDB:Cvel_24230"/>
<evidence type="ECO:0000256" key="1">
    <source>
        <dbReference type="ARBA" id="ARBA00001974"/>
    </source>
</evidence>
<dbReference type="InterPro" id="IPR037069">
    <property type="entry name" value="AcylCoA_DH/ox_N_sf"/>
</dbReference>
<dbReference type="Pfam" id="PF02770">
    <property type="entry name" value="Acyl-CoA_dh_M"/>
    <property type="match status" value="1"/>
</dbReference>
<dbReference type="GO" id="GO:0033539">
    <property type="term" value="P:fatty acid beta-oxidation using acyl-CoA dehydrogenase"/>
    <property type="evidence" value="ECO:0007669"/>
    <property type="project" value="TreeGrafter"/>
</dbReference>
<organism evidence="10">
    <name type="scientific">Chromera velia CCMP2878</name>
    <dbReference type="NCBI Taxonomy" id="1169474"/>
    <lineage>
        <taxon>Eukaryota</taxon>
        <taxon>Sar</taxon>
        <taxon>Alveolata</taxon>
        <taxon>Colpodellida</taxon>
        <taxon>Chromeraceae</taxon>
        <taxon>Chromera</taxon>
    </lineage>
</organism>
<evidence type="ECO:0000256" key="6">
    <source>
        <dbReference type="RuleBase" id="RU362125"/>
    </source>
</evidence>
<dbReference type="SUPFAM" id="SSF47203">
    <property type="entry name" value="Acyl-CoA dehydrogenase C-terminal domain-like"/>
    <property type="match status" value="1"/>
</dbReference>
<dbReference type="GO" id="GO:0005737">
    <property type="term" value="C:cytoplasm"/>
    <property type="evidence" value="ECO:0007669"/>
    <property type="project" value="TreeGrafter"/>
</dbReference>
<evidence type="ECO:0000256" key="3">
    <source>
        <dbReference type="ARBA" id="ARBA00022630"/>
    </source>
</evidence>
<dbReference type="GO" id="GO:0050660">
    <property type="term" value="F:flavin adenine dinucleotide binding"/>
    <property type="evidence" value="ECO:0007669"/>
    <property type="project" value="InterPro"/>
</dbReference>
<dbReference type="InterPro" id="IPR046373">
    <property type="entry name" value="Acyl-CoA_Oxase/DH_mid-dom_sf"/>
</dbReference>
<dbReference type="Gene3D" id="2.40.110.10">
    <property type="entry name" value="Butyryl-CoA Dehydrogenase, subunit A, domain 2"/>
    <property type="match status" value="1"/>
</dbReference>
<evidence type="ECO:0000259" key="7">
    <source>
        <dbReference type="Pfam" id="PF00441"/>
    </source>
</evidence>
<dbReference type="EMBL" id="CDMZ01001756">
    <property type="protein sequence ID" value="CEM37126.1"/>
    <property type="molecule type" value="Genomic_DNA"/>
</dbReference>
<dbReference type="InterPro" id="IPR013786">
    <property type="entry name" value="AcylCoA_DH/ox_N"/>
</dbReference>
<dbReference type="FunFam" id="2.40.110.10:FF:000002">
    <property type="entry name" value="Acyl-CoA dehydrogenase fadE12"/>
    <property type="match status" value="1"/>
</dbReference>
<dbReference type="InterPro" id="IPR050741">
    <property type="entry name" value="Acyl-CoA_dehydrogenase"/>
</dbReference>
<dbReference type="AlphaFoldDB" id="A0A0G4H0N0"/>
<sequence>MPTRKFAPFGSQLPHCEPYWYQGYPSAYYTENHVAFRKKVRDFVEKEMKPYADQWIRDPKGYPKELHQKAFDAGILGIIYPKELGGYRPPDFDAFYELIMLDEMARLGGGAILGQAAINSMALPPVVAAGSEEMKREVVKDVVQGRKFICLAISEPEAGSDVSNLKTTAERQGDFYIVNGSKKWITGGTMADYFTLAVRTGSEEDGPAGLSLLLVDRHCPGIKVRKMETQFDTAHSTTFITFEDVKVPVSRLIGEEGAAFQLLLLNFNHERFVIAAAAARQARMCYEESLKYSVQRETFGKKLAQHQVIRMKLAEMARQVEALQDHLERIAFLFSSGVPDHRLGSQCALLKVTASRTLEFCAREASQVFGGSALVKEGKGKLIERIYREVRAAAIPGGSEEILLDLAARQAVAKAAKERAKGNARM</sequence>
<dbReference type="SUPFAM" id="SSF56645">
    <property type="entry name" value="Acyl-CoA dehydrogenase NM domain-like"/>
    <property type="match status" value="1"/>
</dbReference>
<dbReference type="PANTHER" id="PTHR48083">
    <property type="entry name" value="MEDIUM-CHAIN SPECIFIC ACYL-COA DEHYDROGENASE, MITOCHONDRIAL-RELATED"/>
    <property type="match status" value="1"/>
</dbReference>
<evidence type="ECO:0008006" key="11">
    <source>
        <dbReference type="Google" id="ProtNLM"/>
    </source>
</evidence>
<keyword evidence="5 6" id="KW-0560">Oxidoreductase</keyword>
<feature type="domain" description="Acyl-CoA oxidase/dehydrogenase middle" evidence="8">
    <location>
        <begin position="150"/>
        <end position="245"/>
    </location>
</feature>
<dbReference type="InterPro" id="IPR009100">
    <property type="entry name" value="AcylCoA_DH/oxidase_NM_dom_sf"/>
</dbReference>
<evidence type="ECO:0000256" key="2">
    <source>
        <dbReference type="ARBA" id="ARBA00009347"/>
    </source>
</evidence>
<comment type="similarity">
    <text evidence="2 6">Belongs to the acyl-CoA dehydrogenase family.</text>
</comment>
<dbReference type="Pfam" id="PF02771">
    <property type="entry name" value="Acyl-CoA_dh_N"/>
    <property type="match status" value="1"/>
</dbReference>
<feature type="domain" description="Acyl-CoA dehydrogenase/oxidase N-terminal" evidence="9">
    <location>
        <begin position="30"/>
        <end position="145"/>
    </location>
</feature>
<evidence type="ECO:0000313" key="10">
    <source>
        <dbReference type="EMBL" id="CEM37126.1"/>
    </source>
</evidence>
<protein>
    <recommendedName>
        <fullName evidence="11">Acyl-CoA dehydrogenase</fullName>
    </recommendedName>
</protein>
<evidence type="ECO:0000256" key="4">
    <source>
        <dbReference type="ARBA" id="ARBA00022827"/>
    </source>
</evidence>
<dbReference type="InterPro" id="IPR036250">
    <property type="entry name" value="AcylCo_DH-like_C"/>
</dbReference>